<dbReference type="PANTHER" id="PTHR35807:SF1">
    <property type="entry name" value="TRANSCRIPTIONAL REGULATOR REDD"/>
    <property type="match status" value="1"/>
</dbReference>
<keyword evidence="2" id="KW-0805">Transcription regulation</keyword>
<dbReference type="Pfam" id="PF00486">
    <property type="entry name" value="Trans_reg_C"/>
    <property type="match status" value="1"/>
</dbReference>
<dbReference type="Gene3D" id="1.25.40.10">
    <property type="entry name" value="Tetratricopeptide repeat domain"/>
    <property type="match status" value="2"/>
</dbReference>
<dbReference type="InterPro" id="IPR005158">
    <property type="entry name" value="BTAD"/>
</dbReference>
<proteinExistence type="inferred from homology"/>
<dbReference type="InterPro" id="IPR002182">
    <property type="entry name" value="NB-ARC"/>
</dbReference>
<evidence type="ECO:0000256" key="1">
    <source>
        <dbReference type="ARBA" id="ARBA00005820"/>
    </source>
</evidence>
<evidence type="ECO:0000256" key="3">
    <source>
        <dbReference type="ARBA" id="ARBA00023125"/>
    </source>
</evidence>
<dbReference type="PRINTS" id="PR00364">
    <property type="entry name" value="DISEASERSIST"/>
</dbReference>
<dbReference type="InterPro" id="IPR001867">
    <property type="entry name" value="OmpR/PhoB-type_DNA-bd"/>
</dbReference>
<feature type="domain" description="OmpR/PhoB-type" evidence="6">
    <location>
        <begin position="1"/>
        <end position="93"/>
    </location>
</feature>
<keyword evidence="4" id="KW-0804">Transcription</keyword>
<feature type="DNA-binding region" description="OmpR/PhoB-type" evidence="5">
    <location>
        <begin position="1"/>
        <end position="93"/>
    </location>
</feature>
<dbReference type="EMBL" id="BAABAT010000042">
    <property type="protein sequence ID" value="GAA4260829.1"/>
    <property type="molecule type" value="Genomic_DNA"/>
</dbReference>
<dbReference type="Gene3D" id="1.10.10.10">
    <property type="entry name" value="Winged helix-like DNA-binding domain superfamily/Winged helix DNA-binding domain"/>
    <property type="match status" value="1"/>
</dbReference>
<dbReference type="InterPro" id="IPR051677">
    <property type="entry name" value="AfsR-DnrI-RedD_regulator"/>
</dbReference>
<dbReference type="Gene3D" id="3.40.50.300">
    <property type="entry name" value="P-loop containing nucleotide triphosphate hydrolases"/>
    <property type="match status" value="1"/>
</dbReference>
<protein>
    <submittedName>
        <fullName evidence="7">BTAD domain-containing putative transcriptional regulator</fullName>
    </submittedName>
</protein>
<dbReference type="Pfam" id="PF00931">
    <property type="entry name" value="NB-ARC"/>
    <property type="match status" value="1"/>
</dbReference>
<accession>A0ABP8DP76</accession>
<dbReference type="InterPro" id="IPR011990">
    <property type="entry name" value="TPR-like_helical_dom_sf"/>
</dbReference>
<evidence type="ECO:0000259" key="6">
    <source>
        <dbReference type="PROSITE" id="PS51755"/>
    </source>
</evidence>
<comment type="similarity">
    <text evidence="1">Belongs to the AfsR/DnrI/RedD regulatory family.</text>
</comment>
<dbReference type="InterPro" id="IPR036388">
    <property type="entry name" value="WH-like_DNA-bd_sf"/>
</dbReference>
<comment type="caution">
    <text evidence="7">The sequence shown here is derived from an EMBL/GenBank/DDBJ whole genome shotgun (WGS) entry which is preliminary data.</text>
</comment>
<dbReference type="SUPFAM" id="SSF46894">
    <property type="entry name" value="C-terminal effector domain of the bipartite response regulators"/>
    <property type="match status" value="1"/>
</dbReference>
<evidence type="ECO:0000313" key="8">
    <source>
        <dbReference type="Proteomes" id="UP001500620"/>
    </source>
</evidence>
<dbReference type="CDD" id="cd15831">
    <property type="entry name" value="BTAD"/>
    <property type="match status" value="1"/>
</dbReference>
<dbReference type="SUPFAM" id="SSF52540">
    <property type="entry name" value="P-loop containing nucleoside triphosphate hydrolases"/>
    <property type="match status" value="1"/>
</dbReference>
<dbReference type="SMART" id="SM00862">
    <property type="entry name" value="Trans_reg_C"/>
    <property type="match status" value="1"/>
</dbReference>
<dbReference type="Pfam" id="PF03704">
    <property type="entry name" value="BTAD"/>
    <property type="match status" value="1"/>
</dbReference>
<evidence type="ECO:0000256" key="4">
    <source>
        <dbReference type="ARBA" id="ARBA00023163"/>
    </source>
</evidence>
<evidence type="ECO:0000256" key="5">
    <source>
        <dbReference type="PROSITE-ProRule" id="PRU01091"/>
    </source>
</evidence>
<evidence type="ECO:0000256" key="2">
    <source>
        <dbReference type="ARBA" id="ARBA00023015"/>
    </source>
</evidence>
<keyword evidence="3 5" id="KW-0238">DNA-binding</keyword>
<dbReference type="PANTHER" id="PTHR35807">
    <property type="entry name" value="TRANSCRIPTIONAL REGULATOR REDD-RELATED"/>
    <property type="match status" value="1"/>
</dbReference>
<organism evidence="7 8">
    <name type="scientific">Dactylosporangium darangshiense</name>
    <dbReference type="NCBI Taxonomy" id="579108"/>
    <lineage>
        <taxon>Bacteria</taxon>
        <taxon>Bacillati</taxon>
        <taxon>Actinomycetota</taxon>
        <taxon>Actinomycetes</taxon>
        <taxon>Micromonosporales</taxon>
        <taxon>Micromonosporaceae</taxon>
        <taxon>Dactylosporangium</taxon>
    </lineage>
</organism>
<keyword evidence="8" id="KW-1185">Reference proteome</keyword>
<reference evidence="8" key="1">
    <citation type="journal article" date="2019" name="Int. J. Syst. Evol. Microbiol.">
        <title>The Global Catalogue of Microorganisms (GCM) 10K type strain sequencing project: providing services to taxonomists for standard genome sequencing and annotation.</title>
        <authorList>
            <consortium name="The Broad Institute Genomics Platform"/>
            <consortium name="The Broad Institute Genome Sequencing Center for Infectious Disease"/>
            <person name="Wu L."/>
            <person name="Ma J."/>
        </authorList>
    </citation>
    <scope>NUCLEOTIDE SEQUENCE [LARGE SCALE GENOMIC DNA]</scope>
    <source>
        <strain evidence="8">JCM 17441</strain>
    </source>
</reference>
<dbReference type="SUPFAM" id="SSF48452">
    <property type="entry name" value="TPR-like"/>
    <property type="match status" value="2"/>
</dbReference>
<name>A0ABP8DP76_9ACTN</name>
<dbReference type="SMART" id="SM01043">
    <property type="entry name" value="BTAD"/>
    <property type="match status" value="1"/>
</dbReference>
<evidence type="ECO:0000313" key="7">
    <source>
        <dbReference type="EMBL" id="GAA4260829.1"/>
    </source>
</evidence>
<dbReference type="Proteomes" id="UP001500620">
    <property type="component" value="Unassembled WGS sequence"/>
</dbReference>
<dbReference type="InterPro" id="IPR016032">
    <property type="entry name" value="Sig_transdc_resp-reg_C-effctor"/>
</dbReference>
<sequence>MFGGLRAARDGAEVDLGPWRQQVILAMLLVAAGGVVSIESMVDCLWGENPPASAINQIQRHVGQLRRILEPDLPARSNGRYLLPAGTGYRFLIATEDCDLAMFRELVRRARADVASGNTTAGVRAYLTAFELGRSPAFAGLPVQTLNTAGFVAVERERITVAVAATDAAILSGMADRALTPLLIMAEAAPLDEALQASLMRAHLATGNRAEAQRVFEQTRRRLVEELGVEPGPRLRDAYRELLASGWTPEDEQAPANVLRPAQLPPPVAGFVRRNDVAAILDERLADTFSETTVVITALGGMGGIGKTALAVHWAHEIADKFPDGQLYLNLRGFDPTGRVMSSDDALSTLLASLGEQDTPEQSLDVRAARYRTVLAGRRMLILLDNARDAEQVRPLLPATRGSLVIVTSRNSMVSLVAREGARYVQLDRLNEAESHEFLVNRLGRARTDAEADAVRDIVTACAGLPLALAIVAARAALNPRLPLRVIATQLATPSGALDTLSTVERGDDLRTVFSWSYHNLEPDAAYIFRVLAAHPGQEISLESVASAAGIDRTNTRLRLDALVASNLLVESRPGRFSVHDFLRAYGGEVLNRAGEREAVERRLVVHYLHSVHACYARYWRQPVTVLPAPGPNVWAETCQSLQEALDWYTREQPAVWPIAEVALRHGMVREAALLVLGVVPGLDRPPHAPETNVTIAQRILDAAPGIVEPVVEAELERCVAMMSPVPDAVTHMQRALSIFARIGDLAGQSNVSRNLAMRNMAQGDAACLAHAERAVELARQAGRRDLLASGLLTLSEIHLKFERTELGRRAGEEGLAIVRADRLNHLNIYYARYVAEASWKLGRLDQAIEVAEWGLAEAVSESNGPLCATAAILARAAFDRGDMVRAEQASQRFEALIAGDGFHELVEMSSVEEAVGYRDMVAYVRARLNLLETPP</sequence>
<dbReference type="PROSITE" id="PS51755">
    <property type="entry name" value="OMPR_PHOB"/>
    <property type="match status" value="1"/>
</dbReference>
<gene>
    <name evidence="7" type="ORF">GCM10022255_091060</name>
</gene>
<dbReference type="InterPro" id="IPR027417">
    <property type="entry name" value="P-loop_NTPase"/>
</dbReference>